<name>A0AC34QYQ5_9BILA</name>
<proteinExistence type="predicted"/>
<protein>
    <submittedName>
        <fullName evidence="2">G-protein coupled receptors family 1 profile domain-containing protein</fullName>
    </submittedName>
</protein>
<reference evidence="2" key="1">
    <citation type="submission" date="2022-11" db="UniProtKB">
        <authorList>
            <consortium name="WormBaseParasite"/>
        </authorList>
    </citation>
    <scope>IDENTIFICATION</scope>
</reference>
<evidence type="ECO:0000313" key="1">
    <source>
        <dbReference type="Proteomes" id="UP000887576"/>
    </source>
</evidence>
<dbReference type="Proteomes" id="UP000887576">
    <property type="component" value="Unplaced"/>
</dbReference>
<organism evidence="1 2">
    <name type="scientific">Panagrolaimus sp. JU765</name>
    <dbReference type="NCBI Taxonomy" id="591449"/>
    <lineage>
        <taxon>Eukaryota</taxon>
        <taxon>Metazoa</taxon>
        <taxon>Ecdysozoa</taxon>
        <taxon>Nematoda</taxon>
        <taxon>Chromadorea</taxon>
        <taxon>Rhabditida</taxon>
        <taxon>Tylenchina</taxon>
        <taxon>Panagrolaimomorpha</taxon>
        <taxon>Panagrolaimoidea</taxon>
        <taxon>Panagrolaimidae</taxon>
        <taxon>Panagrolaimus</taxon>
    </lineage>
</organism>
<accession>A0AC34QYQ5</accession>
<evidence type="ECO:0000313" key="2">
    <source>
        <dbReference type="WBParaSite" id="JU765_v2.g20493.t2"/>
    </source>
</evidence>
<sequence length="399" mass="45461">MGDEFVQLGQKSLIGVFVEVVLLGLVVINSTLLTVLLLQTKDKLSTATILFIFNILFSNALFLASFVCMFSDFYDDLPYGNGTINEDQLVQSSAALIIAETLQTHLFAPSQFFKHLVQETLFSLAQNGSSLDCTTPPTSDYREIGQKCDRVAVFHEFGVYLLRGHTLFTLIFLLISILVFVVTLLYHLRVRTQHDFLGDNLKDHSPYRRRETLFNTLLLSIGAFFISVLGQSFVEIAVFWVDDRYGVAHLATYYQLARILAFMDPLLNPLLVAVRTPTMRRKLRYYICIATNFLSAIFCPWKILIERRKRRTASSSQRKRSAGLHRRPFSNNEANTVFDGAVAFQRDLVAVQVVEKRADFAVVTDRTVVADQIVFQDDRRDAVIRDRGQILWTLIDDSF</sequence>
<dbReference type="WBParaSite" id="JU765_v2.g20493.t2">
    <property type="protein sequence ID" value="JU765_v2.g20493.t2"/>
    <property type="gene ID" value="JU765_v2.g20493"/>
</dbReference>